<keyword evidence="4" id="KW-1185">Reference proteome</keyword>
<gene>
    <name evidence="3" type="ORF">JDO7802_01148</name>
</gene>
<dbReference type="EMBL" id="CXSU01000011">
    <property type="protein sequence ID" value="CTQ49138.1"/>
    <property type="molecule type" value="Genomic_DNA"/>
</dbReference>
<dbReference type="InterPro" id="IPR037103">
    <property type="entry name" value="Tubulin/FtsZ-like_C"/>
</dbReference>
<dbReference type="AlphaFoldDB" id="A0A0M6YFM3"/>
<name>A0A0M6YFM3_9RHOB</name>
<dbReference type="Gene3D" id="3.30.1330.20">
    <property type="entry name" value="Tubulin/FtsZ, C-terminal domain"/>
    <property type="match status" value="1"/>
</dbReference>
<protein>
    <submittedName>
        <fullName evidence="3">Uncharacterized protein</fullName>
    </submittedName>
</protein>
<dbReference type="GO" id="GO:0005525">
    <property type="term" value="F:GTP binding"/>
    <property type="evidence" value="ECO:0007669"/>
    <property type="project" value="UniProtKB-KW"/>
</dbReference>
<reference evidence="3 4" key="1">
    <citation type="submission" date="2015-07" db="EMBL/GenBank/DDBJ databases">
        <authorList>
            <person name="Noorani M."/>
        </authorList>
    </citation>
    <scope>NUCLEOTIDE SEQUENCE [LARGE SCALE GENOMIC DNA]</scope>
    <source>
        <strain evidence="3 4">CECT 7802</strain>
    </source>
</reference>
<dbReference type="RefSeq" id="WP_055083526.1">
    <property type="nucleotide sequence ID" value="NZ_CXSU01000011.1"/>
</dbReference>
<dbReference type="Proteomes" id="UP000049222">
    <property type="component" value="Unassembled WGS sequence"/>
</dbReference>
<organism evidence="3 4">
    <name type="scientific">Jannaschia donghaensis</name>
    <dbReference type="NCBI Taxonomy" id="420998"/>
    <lineage>
        <taxon>Bacteria</taxon>
        <taxon>Pseudomonadati</taxon>
        <taxon>Pseudomonadota</taxon>
        <taxon>Alphaproteobacteria</taxon>
        <taxon>Rhodobacterales</taxon>
        <taxon>Roseobacteraceae</taxon>
        <taxon>Jannaschia</taxon>
    </lineage>
</organism>
<dbReference type="PANTHER" id="PTHR34784">
    <property type="entry name" value="50S RIBOSOMAL PROTEIN L34"/>
    <property type="match status" value="1"/>
</dbReference>
<dbReference type="STRING" id="420998.JDO7802_01148"/>
<sequence length="122" mass="12867">MTEQPLILEMGMGADVHGHDMTKAALRAVSDAIRHSSLTLFGTYKHPGEMRVEVTIAVPFPDQVDRQAVADALPYGIIDVTVVEGGLHDRGMGGKEDITLAVAGVKAFLDTGEHGFVPTAGA</sequence>
<dbReference type="InterPro" id="IPR011719">
    <property type="entry name" value="CHP02058"/>
</dbReference>
<dbReference type="Pfam" id="PF09585">
    <property type="entry name" value="Lin0512_fam"/>
    <property type="match status" value="1"/>
</dbReference>
<keyword evidence="2" id="KW-0342">GTP-binding</keyword>
<dbReference type="OrthoDB" id="6165729at2"/>
<evidence type="ECO:0000313" key="3">
    <source>
        <dbReference type="EMBL" id="CTQ49138.1"/>
    </source>
</evidence>
<keyword evidence="1" id="KW-0547">Nucleotide-binding</keyword>
<dbReference type="NCBIfam" id="TIGR02058">
    <property type="entry name" value="lin0512_fam"/>
    <property type="match status" value="1"/>
</dbReference>
<evidence type="ECO:0000256" key="1">
    <source>
        <dbReference type="ARBA" id="ARBA00022741"/>
    </source>
</evidence>
<dbReference type="PANTHER" id="PTHR34784:SF1">
    <property type="entry name" value="50S RIBOSOMAL PROTEIN L34"/>
    <property type="match status" value="1"/>
</dbReference>
<proteinExistence type="predicted"/>
<accession>A0A0M6YFM3</accession>
<evidence type="ECO:0000256" key="2">
    <source>
        <dbReference type="ARBA" id="ARBA00023134"/>
    </source>
</evidence>
<evidence type="ECO:0000313" key="4">
    <source>
        <dbReference type="Proteomes" id="UP000049222"/>
    </source>
</evidence>